<accession>A0A128EE24</accession>
<sequence>MKFFIISLALNLALLFLPFFNINSSLKGEEIAKEMIKITINEISKIETSDEISINKPNEGDEKEQKLEQKVVNEVENITKTKNTKKSSSKKVKKIALKEIKQESKFKQTSSLNNAISDVCKENEGFKVLNPKQNYKFPKKATMLRIKGKFRVDVSFRLDNGKVEIIKVLGDNQIFKDEAVRLTKALEIVVLDKKVSSCTIVKPFVFELN</sequence>
<dbReference type="RefSeq" id="WP_075540023.1">
    <property type="nucleotide sequence ID" value="NZ_CP053844.1"/>
</dbReference>
<gene>
    <name evidence="1" type="ORF">ERS672216_00544</name>
</gene>
<dbReference type="EMBL" id="FIZP01000001">
    <property type="protein sequence ID" value="CZE46767.1"/>
    <property type="molecule type" value="Genomic_DNA"/>
</dbReference>
<evidence type="ECO:0000313" key="2">
    <source>
        <dbReference type="Proteomes" id="UP000069632"/>
    </source>
</evidence>
<evidence type="ECO:0000313" key="1">
    <source>
        <dbReference type="EMBL" id="CZE46767.1"/>
    </source>
</evidence>
<dbReference type="AlphaFoldDB" id="A0A128EE24"/>
<protein>
    <recommendedName>
        <fullName evidence="3">TonB C-terminal domain-containing protein</fullName>
    </recommendedName>
</protein>
<dbReference type="Proteomes" id="UP000069632">
    <property type="component" value="Unassembled WGS sequence"/>
</dbReference>
<keyword evidence="2" id="KW-1185">Reference proteome</keyword>
<organism evidence="1 2">
    <name type="scientific">Campylobacter geochelonis</name>
    <dbReference type="NCBI Taxonomy" id="1780362"/>
    <lineage>
        <taxon>Bacteria</taxon>
        <taxon>Pseudomonadati</taxon>
        <taxon>Campylobacterota</taxon>
        <taxon>Epsilonproteobacteria</taxon>
        <taxon>Campylobacterales</taxon>
        <taxon>Campylobacteraceae</taxon>
        <taxon>Campylobacter</taxon>
    </lineage>
</organism>
<evidence type="ECO:0008006" key="3">
    <source>
        <dbReference type="Google" id="ProtNLM"/>
    </source>
</evidence>
<proteinExistence type="predicted"/>
<dbReference type="OrthoDB" id="5363749at2"/>
<name>A0A128EE24_9BACT</name>
<reference evidence="1 2" key="1">
    <citation type="submission" date="2016-02" db="EMBL/GenBank/DDBJ databases">
        <authorList>
            <consortium name="Pathogen Informatics"/>
        </authorList>
    </citation>
    <scope>NUCLEOTIDE SEQUENCE [LARGE SCALE GENOMIC DNA]</scope>
    <source>
        <strain evidence="1 2">RC20</strain>
    </source>
</reference>